<dbReference type="NCBIfam" id="TIGR00507">
    <property type="entry name" value="aroE"/>
    <property type="match status" value="1"/>
</dbReference>
<comment type="catalytic activity">
    <reaction evidence="7 8">
        <text>shikimate + NADP(+) = 3-dehydroshikimate + NADPH + H(+)</text>
        <dbReference type="Rhea" id="RHEA:17737"/>
        <dbReference type="ChEBI" id="CHEBI:15378"/>
        <dbReference type="ChEBI" id="CHEBI:16630"/>
        <dbReference type="ChEBI" id="CHEBI:36208"/>
        <dbReference type="ChEBI" id="CHEBI:57783"/>
        <dbReference type="ChEBI" id="CHEBI:58349"/>
        <dbReference type="EC" id="1.1.1.25"/>
    </reaction>
</comment>
<feature type="domain" description="Quinate/shikimate 5-dehydrogenase/glutamyl-tRNA reductase" evidence="9">
    <location>
        <begin position="114"/>
        <end position="194"/>
    </location>
</feature>
<feature type="binding site" evidence="8">
    <location>
        <begin position="152"/>
        <end position="157"/>
    </location>
    <ligand>
        <name>NADP(+)</name>
        <dbReference type="ChEBI" id="CHEBI:58349"/>
    </ligand>
</feature>
<evidence type="ECO:0000256" key="5">
    <source>
        <dbReference type="ARBA" id="ARBA00023002"/>
    </source>
</evidence>
<dbReference type="NCBIfam" id="NF001310">
    <property type="entry name" value="PRK00258.1-2"/>
    <property type="match status" value="1"/>
</dbReference>
<dbReference type="Pfam" id="PF08501">
    <property type="entry name" value="Shikimate_dh_N"/>
    <property type="match status" value="1"/>
</dbReference>
<evidence type="ECO:0000256" key="3">
    <source>
        <dbReference type="ARBA" id="ARBA00022605"/>
    </source>
</evidence>
<comment type="pathway">
    <text evidence="1 8">Metabolic intermediate biosynthesis; chorismate biosynthesis; chorismate from D-erythrose 4-phosphate and phosphoenolpyruvate: step 4/7.</text>
</comment>
<feature type="domain" description="SDH C-terminal" evidence="11">
    <location>
        <begin position="243"/>
        <end position="263"/>
    </location>
</feature>
<feature type="binding site" evidence="8">
    <location>
        <position position="102"/>
    </location>
    <ligand>
        <name>shikimate</name>
        <dbReference type="ChEBI" id="CHEBI:36208"/>
    </ligand>
</feature>
<dbReference type="InterPro" id="IPR011342">
    <property type="entry name" value="Shikimate_DH"/>
</dbReference>
<keyword evidence="4 8" id="KW-0521">NADP</keyword>
<feature type="binding site" evidence="8">
    <location>
        <begin position="15"/>
        <end position="17"/>
    </location>
    <ligand>
        <name>shikimate</name>
        <dbReference type="ChEBI" id="CHEBI:36208"/>
    </ligand>
</feature>
<keyword evidence="13" id="KW-1185">Reference proteome</keyword>
<dbReference type="InterPro" id="IPR046346">
    <property type="entry name" value="Aminoacid_DH-like_N_sf"/>
</dbReference>
<dbReference type="Pfam" id="PF18317">
    <property type="entry name" value="SDH_C"/>
    <property type="match status" value="1"/>
</dbReference>
<feature type="active site" description="Proton acceptor" evidence="8">
    <location>
        <position position="66"/>
    </location>
</feature>
<comment type="caution">
    <text evidence="8">Lacks conserved residue(s) required for the propagation of feature annotation.</text>
</comment>
<comment type="subunit">
    <text evidence="8">Homodimer.</text>
</comment>
<dbReference type="EMBL" id="BAAADO010000001">
    <property type="protein sequence ID" value="GAA0482955.1"/>
    <property type="molecule type" value="Genomic_DNA"/>
</dbReference>
<dbReference type="RefSeq" id="WP_343837169.1">
    <property type="nucleotide sequence ID" value="NZ_BAAADO010000001.1"/>
</dbReference>
<evidence type="ECO:0000259" key="9">
    <source>
        <dbReference type="Pfam" id="PF01488"/>
    </source>
</evidence>
<dbReference type="InterPro" id="IPR006151">
    <property type="entry name" value="Shikm_DH/Glu-tRNA_Rdtase"/>
</dbReference>
<dbReference type="PANTHER" id="PTHR21089:SF1">
    <property type="entry name" value="BIFUNCTIONAL 3-DEHYDROQUINATE DEHYDRATASE_SHIKIMATE DEHYDROGENASE, CHLOROPLASTIC"/>
    <property type="match status" value="1"/>
</dbReference>
<evidence type="ECO:0000256" key="6">
    <source>
        <dbReference type="ARBA" id="ARBA00023141"/>
    </source>
</evidence>
<organism evidence="12 13">
    <name type="scientific">Salinibacillus aidingensis</name>
    <dbReference type="NCBI Taxonomy" id="237684"/>
    <lineage>
        <taxon>Bacteria</taxon>
        <taxon>Bacillati</taxon>
        <taxon>Bacillota</taxon>
        <taxon>Bacilli</taxon>
        <taxon>Bacillales</taxon>
        <taxon>Bacillaceae</taxon>
        <taxon>Salinibacillus</taxon>
    </lineage>
</organism>
<name>A0ABN1ASL5_9BACI</name>
<dbReference type="InterPro" id="IPR036291">
    <property type="entry name" value="NAD(P)-bd_dom_sf"/>
</dbReference>
<keyword evidence="3 8" id="KW-0028">Amino-acid biosynthesis</keyword>
<evidence type="ECO:0000256" key="1">
    <source>
        <dbReference type="ARBA" id="ARBA00004871"/>
    </source>
</evidence>
<feature type="binding site" evidence="8">
    <location>
        <position position="222"/>
    </location>
    <ligand>
        <name>shikimate</name>
        <dbReference type="ChEBI" id="CHEBI:36208"/>
    </ligand>
</feature>
<dbReference type="SUPFAM" id="SSF51735">
    <property type="entry name" value="NAD(P)-binding Rossmann-fold domains"/>
    <property type="match status" value="1"/>
</dbReference>
<sequence length="282" mass="31740">MGYLLGVIGNPIKHTLSPWIHQQFMKETGINGIYRPYEIKEEELKESFDTFRRMNVDGFNVTIPYKETITRFTDILDPRARAIGAVNTVVNQDGTWKGYNTDGRGYIRSLKQSFPELDTSVKSVLLIGAGGAARGIYDALNQEAFPVIDIANRTRERAEGLLDIREAHVKTSLYTLIEAEQNLHQYDLIIQTTSIGMAPNDGMMPLQLQTLKQNTIVSDIIYNPIETCFLKTAKEKGARIHYGHGMLLYQAALAFELWTGRSIHPAHILQELEQKLKGGSPC</sequence>
<comment type="similarity">
    <text evidence="8">Belongs to the shikimate dehydrogenase family.</text>
</comment>
<gene>
    <name evidence="8 12" type="primary">aroE</name>
    <name evidence="12" type="ORF">GCM10008986_04910</name>
</gene>
<dbReference type="Gene3D" id="3.40.50.10860">
    <property type="entry name" value="Leucine Dehydrogenase, chain A, domain 1"/>
    <property type="match status" value="1"/>
</dbReference>
<evidence type="ECO:0000256" key="4">
    <source>
        <dbReference type="ARBA" id="ARBA00022857"/>
    </source>
</evidence>
<dbReference type="InterPro" id="IPR041121">
    <property type="entry name" value="SDH_C"/>
</dbReference>
<dbReference type="Pfam" id="PF01488">
    <property type="entry name" value="Shikimate_DH"/>
    <property type="match status" value="1"/>
</dbReference>
<evidence type="ECO:0000259" key="11">
    <source>
        <dbReference type="Pfam" id="PF18317"/>
    </source>
</evidence>
<evidence type="ECO:0000313" key="13">
    <source>
        <dbReference type="Proteomes" id="UP001500880"/>
    </source>
</evidence>
<evidence type="ECO:0000256" key="8">
    <source>
        <dbReference type="HAMAP-Rule" id="MF_00222"/>
    </source>
</evidence>
<feature type="binding site" evidence="8">
    <location>
        <position position="220"/>
    </location>
    <ligand>
        <name>NADP(+)</name>
        <dbReference type="ChEBI" id="CHEBI:58349"/>
    </ligand>
</feature>
<dbReference type="Gene3D" id="3.40.50.720">
    <property type="entry name" value="NAD(P)-binding Rossmann-like Domain"/>
    <property type="match status" value="1"/>
</dbReference>
<reference evidence="12 13" key="1">
    <citation type="journal article" date="2019" name="Int. J. Syst. Evol. Microbiol.">
        <title>The Global Catalogue of Microorganisms (GCM) 10K type strain sequencing project: providing services to taxonomists for standard genome sequencing and annotation.</title>
        <authorList>
            <consortium name="The Broad Institute Genomics Platform"/>
            <consortium name="The Broad Institute Genome Sequencing Center for Infectious Disease"/>
            <person name="Wu L."/>
            <person name="Ma J."/>
        </authorList>
    </citation>
    <scope>NUCLEOTIDE SEQUENCE [LARGE SCALE GENOMIC DNA]</scope>
    <source>
        <strain evidence="12 13">JCM 12389</strain>
    </source>
</reference>
<dbReference type="Proteomes" id="UP001500880">
    <property type="component" value="Unassembled WGS sequence"/>
</dbReference>
<dbReference type="CDD" id="cd01065">
    <property type="entry name" value="NAD_bind_Shikimate_DH"/>
    <property type="match status" value="1"/>
</dbReference>
<feature type="binding site" evidence="8">
    <location>
        <position position="87"/>
    </location>
    <ligand>
        <name>shikimate</name>
        <dbReference type="ChEBI" id="CHEBI:36208"/>
    </ligand>
</feature>
<feature type="binding site" evidence="8">
    <location>
        <position position="62"/>
    </location>
    <ligand>
        <name>shikimate</name>
        <dbReference type="ChEBI" id="CHEBI:36208"/>
    </ligand>
</feature>
<feature type="binding site" evidence="8">
    <location>
        <position position="243"/>
    </location>
    <ligand>
        <name>NADP(+)</name>
        <dbReference type="ChEBI" id="CHEBI:58349"/>
    </ligand>
</feature>
<keyword evidence="5 8" id="KW-0560">Oxidoreductase</keyword>
<feature type="domain" description="Shikimate dehydrogenase substrate binding N-terminal" evidence="10">
    <location>
        <begin position="7"/>
        <end position="89"/>
    </location>
</feature>
<evidence type="ECO:0000313" key="12">
    <source>
        <dbReference type="EMBL" id="GAA0482955.1"/>
    </source>
</evidence>
<evidence type="ECO:0000259" key="10">
    <source>
        <dbReference type="Pfam" id="PF08501"/>
    </source>
</evidence>
<dbReference type="InterPro" id="IPR022893">
    <property type="entry name" value="Shikimate_DH_fam"/>
</dbReference>
<protein>
    <recommendedName>
        <fullName evidence="2 8">Shikimate dehydrogenase (NADP(+))</fullName>
        <shortName evidence="8">SDH</shortName>
        <ecNumber evidence="2 8">1.1.1.25</ecNumber>
    </recommendedName>
</protein>
<keyword evidence="6 8" id="KW-0057">Aromatic amino acid biosynthesis</keyword>
<evidence type="ECO:0000256" key="7">
    <source>
        <dbReference type="ARBA" id="ARBA00049442"/>
    </source>
</evidence>
<dbReference type="EC" id="1.1.1.25" evidence="2 8"/>
<evidence type="ECO:0000256" key="2">
    <source>
        <dbReference type="ARBA" id="ARBA00012962"/>
    </source>
</evidence>
<dbReference type="HAMAP" id="MF_00222">
    <property type="entry name" value="Shikimate_DH_AroE"/>
    <property type="match status" value="1"/>
</dbReference>
<feature type="binding site" evidence="8">
    <location>
        <begin position="128"/>
        <end position="132"/>
    </location>
    <ligand>
        <name>NADP(+)</name>
        <dbReference type="ChEBI" id="CHEBI:58349"/>
    </ligand>
</feature>
<dbReference type="InterPro" id="IPR013708">
    <property type="entry name" value="Shikimate_DH-bd_N"/>
</dbReference>
<proteinExistence type="inferred from homology"/>
<comment type="function">
    <text evidence="8">Involved in the biosynthesis of the chorismate, which leads to the biosynthesis of aromatic amino acids. Catalyzes the reversible NADPH linked reduction of 3-dehydroshikimate (DHSA) to yield shikimate (SA).</text>
</comment>
<dbReference type="PANTHER" id="PTHR21089">
    <property type="entry name" value="SHIKIMATE DEHYDROGENASE"/>
    <property type="match status" value="1"/>
</dbReference>
<comment type="caution">
    <text evidence="12">The sequence shown here is derived from an EMBL/GenBank/DDBJ whole genome shotgun (WGS) entry which is preliminary data.</text>
</comment>
<accession>A0ABN1ASL5</accession>
<feature type="binding site" evidence="8">
    <location>
        <position position="250"/>
    </location>
    <ligand>
        <name>shikimate</name>
        <dbReference type="ChEBI" id="CHEBI:36208"/>
    </ligand>
</feature>
<dbReference type="SUPFAM" id="SSF53223">
    <property type="entry name" value="Aminoacid dehydrogenase-like, N-terminal domain"/>
    <property type="match status" value="1"/>
</dbReference>